<evidence type="ECO:0000313" key="2">
    <source>
        <dbReference type="Proteomes" id="UP000198211"/>
    </source>
</evidence>
<dbReference type="AlphaFoldDB" id="A0A225UFI1"/>
<dbReference type="Proteomes" id="UP000198211">
    <property type="component" value="Unassembled WGS sequence"/>
</dbReference>
<organism evidence="1 2">
    <name type="scientific">Phytophthora megakarya</name>
    <dbReference type="NCBI Taxonomy" id="4795"/>
    <lineage>
        <taxon>Eukaryota</taxon>
        <taxon>Sar</taxon>
        <taxon>Stramenopiles</taxon>
        <taxon>Oomycota</taxon>
        <taxon>Peronosporomycetes</taxon>
        <taxon>Peronosporales</taxon>
        <taxon>Peronosporaceae</taxon>
        <taxon>Phytophthora</taxon>
    </lineage>
</organism>
<keyword evidence="2" id="KW-1185">Reference proteome</keyword>
<reference evidence="2" key="1">
    <citation type="submission" date="2017-03" db="EMBL/GenBank/DDBJ databases">
        <title>Phytopthora megakarya and P. palmivora, two closely related causual agents of cacao black pod achieved similar genome size and gene model numbers by different mechanisms.</title>
        <authorList>
            <person name="Ali S."/>
            <person name="Shao J."/>
            <person name="Larry D.J."/>
            <person name="Kronmiller B."/>
            <person name="Shen D."/>
            <person name="Strem M.D."/>
            <person name="Melnick R.L."/>
            <person name="Guiltinan M.J."/>
            <person name="Tyler B.M."/>
            <person name="Meinhardt L.W."/>
            <person name="Bailey B.A."/>
        </authorList>
    </citation>
    <scope>NUCLEOTIDE SEQUENCE [LARGE SCALE GENOMIC DNA]</scope>
    <source>
        <strain evidence="2">zdho120</strain>
    </source>
</reference>
<comment type="caution">
    <text evidence="1">The sequence shown here is derived from an EMBL/GenBank/DDBJ whole genome shotgun (WGS) entry which is preliminary data.</text>
</comment>
<protein>
    <submittedName>
        <fullName evidence="1">Uncharacterized protein</fullName>
    </submittedName>
</protein>
<proteinExistence type="predicted"/>
<sequence length="65" mass="7183">MSKAAIILKEVPANPTITLVLMELLPVALVPMELLPGILRRHMVLEAKQQAGSQRLMSFTMDNVL</sequence>
<dbReference type="EMBL" id="NBNE01019607">
    <property type="protein sequence ID" value="OWY91733.1"/>
    <property type="molecule type" value="Genomic_DNA"/>
</dbReference>
<evidence type="ECO:0000313" key="1">
    <source>
        <dbReference type="EMBL" id="OWY91733.1"/>
    </source>
</evidence>
<accession>A0A225UFI1</accession>
<gene>
    <name evidence="1" type="ORF">PHMEG_00039566</name>
</gene>
<name>A0A225UFI1_9STRA</name>